<organism evidence="1 2">
    <name type="scientific">Auriscalpium vulgare</name>
    <dbReference type="NCBI Taxonomy" id="40419"/>
    <lineage>
        <taxon>Eukaryota</taxon>
        <taxon>Fungi</taxon>
        <taxon>Dikarya</taxon>
        <taxon>Basidiomycota</taxon>
        <taxon>Agaricomycotina</taxon>
        <taxon>Agaricomycetes</taxon>
        <taxon>Russulales</taxon>
        <taxon>Auriscalpiaceae</taxon>
        <taxon>Auriscalpium</taxon>
    </lineage>
</organism>
<dbReference type="Proteomes" id="UP000814033">
    <property type="component" value="Unassembled WGS sequence"/>
</dbReference>
<protein>
    <submittedName>
        <fullName evidence="1">Uncharacterized protein</fullName>
    </submittedName>
</protein>
<keyword evidence="2" id="KW-1185">Reference proteome</keyword>
<accession>A0ACB8S4Y8</accession>
<evidence type="ECO:0000313" key="2">
    <source>
        <dbReference type="Proteomes" id="UP000814033"/>
    </source>
</evidence>
<evidence type="ECO:0000313" key="1">
    <source>
        <dbReference type="EMBL" id="KAI0051425.1"/>
    </source>
</evidence>
<gene>
    <name evidence="1" type="ORF">FA95DRAFT_1580623</name>
</gene>
<proteinExistence type="predicted"/>
<dbReference type="EMBL" id="MU275852">
    <property type="protein sequence ID" value="KAI0051425.1"/>
    <property type="molecule type" value="Genomic_DNA"/>
</dbReference>
<comment type="caution">
    <text evidence="1">The sequence shown here is derived from an EMBL/GenBank/DDBJ whole genome shotgun (WGS) entry which is preliminary data.</text>
</comment>
<name>A0ACB8S4Y8_9AGAM</name>
<reference evidence="1" key="2">
    <citation type="journal article" date="2022" name="New Phytol.">
        <title>Evolutionary transition to the ectomycorrhizal habit in the genomes of a hyperdiverse lineage of mushroom-forming fungi.</title>
        <authorList>
            <person name="Looney B."/>
            <person name="Miyauchi S."/>
            <person name="Morin E."/>
            <person name="Drula E."/>
            <person name="Courty P.E."/>
            <person name="Kohler A."/>
            <person name="Kuo A."/>
            <person name="LaButti K."/>
            <person name="Pangilinan J."/>
            <person name="Lipzen A."/>
            <person name="Riley R."/>
            <person name="Andreopoulos W."/>
            <person name="He G."/>
            <person name="Johnson J."/>
            <person name="Nolan M."/>
            <person name="Tritt A."/>
            <person name="Barry K.W."/>
            <person name="Grigoriev I.V."/>
            <person name="Nagy L.G."/>
            <person name="Hibbett D."/>
            <person name="Henrissat B."/>
            <person name="Matheny P.B."/>
            <person name="Labbe J."/>
            <person name="Martin F.M."/>
        </authorList>
    </citation>
    <scope>NUCLEOTIDE SEQUENCE</scope>
    <source>
        <strain evidence="1">FP105234-sp</strain>
    </source>
</reference>
<reference evidence="1" key="1">
    <citation type="submission" date="2021-02" db="EMBL/GenBank/DDBJ databases">
        <authorList>
            <consortium name="DOE Joint Genome Institute"/>
            <person name="Ahrendt S."/>
            <person name="Looney B.P."/>
            <person name="Miyauchi S."/>
            <person name="Morin E."/>
            <person name="Drula E."/>
            <person name="Courty P.E."/>
            <person name="Chicoki N."/>
            <person name="Fauchery L."/>
            <person name="Kohler A."/>
            <person name="Kuo A."/>
            <person name="Labutti K."/>
            <person name="Pangilinan J."/>
            <person name="Lipzen A."/>
            <person name="Riley R."/>
            <person name="Andreopoulos W."/>
            <person name="He G."/>
            <person name="Johnson J."/>
            <person name="Barry K.W."/>
            <person name="Grigoriev I.V."/>
            <person name="Nagy L."/>
            <person name="Hibbett D."/>
            <person name="Henrissat B."/>
            <person name="Matheny P.B."/>
            <person name="Labbe J."/>
            <person name="Martin F."/>
        </authorList>
    </citation>
    <scope>NUCLEOTIDE SEQUENCE</scope>
    <source>
        <strain evidence="1">FP105234-sp</strain>
    </source>
</reference>
<sequence>MTTPTTVPDTIPDMLQPLRDSIIHKPPYVSGTLPLTDEQFHLYYKSGDAARLVDLAHATPEQLADLSEACHPATFGRGQEDVLDETYRKAGKLDTNLFATPLVPERTRLIDIVRDYLLEGQQSTRSIRVELYKLNIYSEGSFFKAHVDTPRGEDMFGSLVLVFPTPHTGGALALRHRGEEWMFDSAKAVAAAATPSIGFVAFFSNIEHEVSPVSQGHRVTLTFNLYFADAVQTLAPNLLVPRVAPANEEFFRSTFERLLKDPTFLPEGGTLGFGLTHAYPVKTQKTLDPLYPLLKGSDAVVHRACTELGLSPKLYLLRRSTGIIDKPLDPTIYDDEDVPTPVHMLEQEGGLVLSGFYYKGSRVDEQVQWVTEVTDITRHGGAYMAHGNQSTLEYAYGDVCMIVRVGKAGDRTRVPSIEEIRKAAEKRGRRAKHGF</sequence>